<dbReference type="AlphaFoldDB" id="A0A212JV00"/>
<sequence>MKNLFFAILICLFVNACSYDMEEIPVSEELQNGVLKAGAYDNYFDFEKESFDIKDLKGNIIKDFPVPWQLGATIAGVPEEWLDGNISGPYSERLYTRQKGWELVYSNVMQNDPYKYIGLYNRYTGILRFFVYIFAEPGNQGSSSSMWGLSVNKSTSLLHFTKTSARGLEESSKDPSPAYITTAQGSFSDGKFSTKMGLNNAIWYAFEVECAYDDKLTGSSTNFILMGRAVNFTKYTGDISTIGNIDGTIVGNSPSSNVNLNFQNMFNNSNTDKSVQIGNGAVVNGLGNKIDDGIKKNDSFFKGLWGNVKENASKWLSSGLEAGVKKGIEAIMSQGTSVAADALGGLLNSLVGGGAQQTISKVELSVKLDSKIEMESEQMMVGWADRYLPVPGTSNSSLYNKPLGIWNLKETPSMLVNIFSTETYENQYSSYPINYNYHYNYGLLNNQEIILNPEVSAEFNIRNPKYVLVINGSYSHMIPSLLNSTPFSFFDNNKYYTFNHTAFYSKFYNSPYPYYSWDEATGPKCKLYVFFELVHKQSGDIYTYSKYFDVDMKKGNIYKTRVNRN</sequence>
<proteinExistence type="predicted"/>
<gene>
    <name evidence="1" type="ORF">KL86DYS1_30532</name>
</gene>
<dbReference type="EMBL" id="FLUM01000003">
    <property type="protein sequence ID" value="SBW03276.1"/>
    <property type="molecule type" value="Genomic_DNA"/>
</dbReference>
<evidence type="ECO:0000313" key="1">
    <source>
        <dbReference type="EMBL" id="SBW03276.1"/>
    </source>
</evidence>
<protein>
    <submittedName>
        <fullName evidence="1">Uncharacterized protein</fullName>
    </submittedName>
</protein>
<reference evidence="1" key="1">
    <citation type="submission" date="2016-04" db="EMBL/GenBank/DDBJ databases">
        <authorList>
            <person name="Evans L.H."/>
            <person name="Alamgir A."/>
            <person name="Owens N."/>
            <person name="Weber N.D."/>
            <person name="Virtaneva K."/>
            <person name="Barbian K."/>
            <person name="Babar A."/>
            <person name="Rosenke K."/>
        </authorList>
    </citation>
    <scope>NUCLEOTIDE SEQUENCE</scope>
    <source>
        <strain evidence="1">86-1</strain>
    </source>
</reference>
<name>A0A212JV00_9BACT</name>
<accession>A0A212JV00</accession>
<dbReference type="RefSeq" id="WP_296942444.1">
    <property type="nucleotide sequence ID" value="NZ_LT599032.1"/>
</dbReference>
<organism evidence="1">
    <name type="scientific">uncultured Dysgonomonas sp</name>
    <dbReference type="NCBI Taxonomy" id="206096"/>
    <lineage>
        <taxon>Bacteria</taxon>
        <taxon>Pseudomonadati</taxon>
        <taxon>Bacteroidota</taxon>
        <taxon>Bacteroidia</taxon>
        <taxon>Bacteroidales</taxon>
        <taxon>Dysgonomonadaceae</taxon>
        <taxon>Dysgonomonas</taxon>
        <taxon>environmental samples</taxon>
    </lineage>
</organism>